<dbReference type="PRINTS" id="PR01806">
    <property type="entry name" value="VIRFACTRMVIN"/>
</dbReference>
<feature type="transmembrane region" description="Helical" evidence="8">
    <location>
        <begin position="447"/>
        <end position="468"/>
    </location>
</feature>
<feature type="transmembrane region" description="Helical" evidence="8">
    <location>
        <begin position="128"/>
        <end position="149"/>
    </location>
</feature>
<dbReference type="NCBIfam" id="TIGR01695">
    <property type="entry name" value="murJ_mviN"/>
    <property type="match status" value="1"/>
</dbReference>
<feature type="transmembrane region" description="Helical" evidence="8">
    <location>
        <begin position="90"/>
        <end position="116"/>
    </location>
</feature>
<dbReference type="EMBL" id="CP003065">
    <property type="protein sequence ID" value="AEV68101.1"/>
    <property type="molecule type" value="Genomic_DNA"/>
</dbReference>
<dbReference type="PANTHER" id="PTHR47019">
    <property type="entry name" value="LIPID II FLIPPASE MURJ"/>
    <property type="match status" value="1"/>
</dbReference>
<dbReference type="GO" id="GO:0015648">
    <property type="term" value="F:lipid-linked peptidoglycan transporter activity"/>
    <property type="evidence" value="ECO:0007669"/>
    <property type="project" value="UniProtKB-UniRule"/>
</dbReference>
<dbReference type="InterPro" id="IPR051050">
    <property type="entry name" value="Lipid_II_flippase_MurJ/MviN"/>
</dbReference>
<keyword evidence="8 9" id="KW-0961">Cell wall biogenesis/degradation</keyword>
<dbReference type="STRING" id="720554.Clocl_1451"/>
<feature type="transmembrane region" description="Helical" evidence="8">
    <location>
        <begin position="189"/>
        <end position="211"/>
    </location>
</feature>
<dbReference type="GO" id="GO:0008360">
    <property type="term" value="P:regulation of cell shape"/>
    <property type="evidence" value="ECO:0007669"/>
    <property type="project" value="UniProtKB-UniRule"/>
</dbReference>
<keyword evidence="6 8" id="KW-1133">Transmembrane helix</keyword>
<comment type="similarity">
    <text evidence="8 9">Belongs to the MurJ/MviN family.</text>
</comment>
<accession>G8M1C5</accession>
<evidence type="ECO:0000256" key="8">
    <source>
        <dbReference type="HAMAP-Rule" id="MF_02078"/>
    </source>
</evidence>
<feature type="transmembrane region" description="Helical" evidence="8">
    <location>
        <begin position="313"/>
        <end position="331"/>
    </location>
</feature>
<keyword evidence="8 9" id="KW-0813">Transport</keyword>
<dbReference type="HAMAP" id="MF_02078">
    <property type="entry name" value="MurJ_MviN"/>
    <property type="match status" value="1"/>
</dbReference>
<keyword evidence="5 8" id="KW-0573">Peptidoglycan synthesis</keyword>
<dbReference type="Pfam" id="PF03023">
    <property type="entry name" value="MurJ"/>
    <property type="match status" value="1"/>
</dbReference>
<feature type="transmembrane region" description="Helical" evidence="8">
    <location>
        <begin position="281"/>
        <end position="301"/>
    </location>
</feature>
<keyword evidence="2 8" id="KW-1003">Cell membrane</keyword>
<evidence type="ECO:0000313" key="11">
    <source>
        <dbReference type="Proteomes" id="UP000005435"/>
    </source>
</evidence>
<name>G8M1C5_ACECE</name>
<evidence type="ECO:0000256" key="9">
    <source>
        <dbReference type="PIRNR" id="PIRNR002869"/>
    </source>
</evidence>
<comment type="subcellular location">
    <subcellularLocation>
        <location evidence="1 8">Cell membrane</location>
        <topology evidence="1 8">Multi-pass membrane protein</topology>
    </subcellularLocation>
</comment>
<evidence type="ECO:0000256" key="1">
    <source>
        <dbReference type="ARBA" id="ARBA00004651"/>
    </source>
</evidence>
<evidence type="ECO:0000256" key="5">
    <source>
        <dbReference type="ARBA" id="ARBA00022984"/>
    </source>
</evidence>
<dbReference type="UniPathway" id="UPA00219"/>
<feature type="transmembrane region" description="Helical" evidence="8">
    <location>
        <begin position="417"/>
        <end position="435"/>
    </location>
</feature>
<evidence type="ECO:0000256" key="4">
    <source>
        <dbReference type="ARBA" id="ARBA00022960"/>
    </source>
</evidence>
<feature type="transmembrane region" description="Helical" evidence="8">
    <location>
        <begin position="386"/>
        <end position="405"/>
    </location>
</feature>
<keyword evidence="4 8" id="KW-0133">Cell shape</keyword>
<dbReference type="GO" id="GO:0034204">
    <property type="term" value="P:lipid translocation"/>
    <property type="evidence" value="ECO:0007669"/>
    <property type="project" value="TreeGrafter"/>
</dbReference>
<keyword evidence="11" id="KW-1185">Reference proteome</keyword>
<reference evidence="11" key="1">
    <citation type="submission" date="2011-12" db="EMBL/GenBank/DDBJ databases">
        <title>Complete sequence of Clostridium clariflavum DSM 19732.</title>
        <authorList>
            <consortium name="US DOE Joint Genome Institute"/>
            <person name="Lucas S."/>
            <person name="Han J."/>
            <person name="Lapidus A."/>
            <person name="Cheng J.-F."/>
            <person name="Goodwin L."/>
            <person name="Pitluck S."/>
            <person name="Peters L."/>
            <person name="Teshima H."/>
            <person name="Detter J.C."/>
            <person name="Han C."/>
            <person name="Tapia R."/>
            <person name="Land M."/>
            <person name="Hauser L."/>
            <person name="Kyrpides N."/>
            <person name="Ivanova N."/>
            <person name="Pagani I."/>
            <person name="Kitzmiller T."/>
            <person name="Lynd L."/>
            <person name="Izquierdo J."/>
            <person name="Woyke T."/>
        </authorList>
    </citation>
    <scope>NUCLEOTIDE SEQUENCE [LARGE SCALE GENOMIC DNA]</scope>
    <source>
        <strain evidence="11">DSM 19732 / NBRC 101661 / EBR45</strain>
    </source>
</reference>
<proteinExistence type="inferred from homology"/>
<feature type="transmembrane region" description="Helical" evidence="8">
    <location>
        <begin position="351"/>
        <end position="374"/>
    </location>
</feature>
<dbReference type="eggNOG" id="COG0728">
    <property type="taxonomic scope" value="Bacteria"/>
</dbReference>
<protein>
    <recommendedName>
        <fullName evidence="8">Probable lipid II flippase MurJ</fullName>
    </recommendedName>
</protein>
<evidence type="ECO:0000256" key="7">
    <source>
        <dbReference type="ARBA" id="ARBA00023136"/>
    </source>
</evidence>
<reference evidence="10 11" key="2">
    <citation type="journal article" date="2012" name="Stand. Genomic Sci.">
        <title>Complete Genome Sequence of Clostridium clariflavum DSM 19732.</title>
        <authorList>
            <person name="Izquierdo J.A."/>
            <person name="Goodwin L."/>
            <person name="Davenport K.W."/>
            <person name="Teshima H."/>
            <person name="Bruce D."/>
            <person name="Detter C."/>
            <person name="Tapia R."/>
            <person name="Han S."/>
            <person name="Land M."/>
            <person name="Hauser L."/>
            <person name="Jeffries C.D."/>
            <person name="Han J."/>
            <person name="Pitluck S."/>
            <person name="Nolan M."/>
            <person name="Chen A."/>
            <person name="Huntemann M."/>
            <person name="Mavromatis K."/>
            <person name="Mikhailova N."/>
            <person name="Liolios K."/>
            <person name="Woyke T."/>
            <person name="Lynd L.R."/>
        </authorList>
    </citation>
    <scope>NUCLEOTIDE SEQUENCE [LARGE SCALE GENOMIC DNA]</scope>
    <source>
        <strain evidence="11">DSM 19732 / NBRC 101661 / EBR45</strain>
    </source>
</reference>
<comment type="function">
    <text evidence="8 9">Involved in peptidoglycan biosynthesis. Transports lipid-linked peptidoglycan precursors from the inner to the outer leaflet of the cytoplasmic membrane.</text>
</comment>
<dbReference type="GO" id="GO:0009252">
    <property type="term" value="P:peptidoglycan biosynthetic process"/>
    <property type="evidence" value="ECO:0007669"/>
    <property type="project" value="UniProtKB-UniRule"/>
</dbReference>
<dbReference type="AlphaFoldDB" id="G8M1C5"/>
<feature type="transmembrane region" description="Helical" evidence="8">
    <location>
        <begin position="232"/>
        <end position="261"/>
    </location>
</feature>
<gene>
    <name evidence="8" type="primary">murJ</name>
    <name evidence="10" type="ordered locus">Clocl_1451</name>
</gene>
<dbReference type="HOGENOM" id="CLU_006797_4_1_9"/>
<feature type="transmembrane region" description="Helical" evidence="8">
    <location>
        <begin position="161"/>
        <end position="183"/>
    </location>
</feature>
<comment type="pathway">
    <text evidence="8">Cell wall biogenesis; peptidoglycan biosynthesis.</text>
</comment>
<dbReference type="KEGG" id="ccl:Clocl_1451"/>
<dbReference type="GO" id="GO:0071555">
    <property type="term" value="P:cell wall organization"/>
    <property type="evidence" value="ECO:0007669"/>
    <property type="project" value="UniProtKB-UniRule"/>
</dbReference>
<dbReference type="PANTHER" id="PTHR47019:SF1">
    <property type="entry name" value="LIPID II FLIPPASE MURJ"/>
    <property type="match status" value="1"/>
</dbReference>
<organism evidence="10 11">
    <name type="scientific">Acetivibrio clariflavus (strain DSM 19732 / NBRC 101661 / EBR45)</name>
    <name type="common">Clostridium clariflavum</name>
    <dbReference type="NCBI Taxonomy" id="720554"/>
    <lineage>
        <taxon>Bacteria</taxon>
        <taxon>Bacillati</taxon>
        <taxon>Bacillota</taxon>
        <taxon>Clostridia</taxon>
        <taxon>Eubacteriales</taxon>
        <taxon>Oscillospiraceae</taxon>
        <taxon>Acetivibrio</taxon>
    </lineage>
</organism>
<evidence type="ECO:0000313" key="10">
    <source>
        <dbReference type="EMBL" id="AEV68101.1"/>
    </source>
</evidence>
<keyword evidence="3 8" id="KW-0812">Transmembrane</keyword>
<feature type="transmembrane region" description="Helical" evidence="8">
    <location>
        <begin position="480"/>
        <end position="504"/>
    </location>
</feature>
<feature type="transmembrane region" description="Helical" evidence="8">
    <location>
        <begin position="12"/>
        <end position="29"/>
    </location>
</feature>
<dbReference type="Proteomes" id="UP000005435">
    <property type="component" value="Chromosome"/>
</dbReference>
<keyword evidence="7 8" id="KW-0472">Membrane</keyword>
<evidence type="ECO:0000256" key="3">
    <source>
        <dbReference type="ARBA" id="ARBA00022692"/>
    </source>
</evidence>
<sequence precursor="true">MKNTQDKKLTGAAIIVMSSIVLSRLTGFIREMLVPSLIGVNMVSDAYTLAFKITGLMYDLLVGGAISAALIPVLSGYIAKKDEENGWKAVGTFINVAIVAMICVCFVGIAFAPQLVTIMAQNSDNVNIPLAAEITRILFPSIIFLMMAGLSNGVLNSYQRFAAAAFGPTLYNMGSALSIFLFAKSKWGVKGIAFGVMVSSFVYFIFQFSFARKNFKLYRPRFYLKHEGFRRLIKLSVPSLMSSAVVQINAIITSSFALQFFPGSLTALNAADRTWQMPYGVFAQGMGIAMLPSLSSYLAVGKVEEYKDTLMKGIKSVLLITVPAGVGFIVLREPVIRTMFKFTSQVSEETVKLTGSILMFFSIALLSQSIVTILNRAFYADNDTKTPLIIGIVSIILNLILSTLFMKYTRLGVSGMALSYSTVSAVNAVLLLGMLNRKMKGIHLKKLVKFLVKVVPAAVAMGIVLYFLNLAVPGDSNSKIIQIVNLMFEISVGVLVYFTFVLILKVEEAENYKNAFLAKLKRK</sequence>
<dbReference type="CDD" id="cd13123">
    <property type="entry name" value="MATE_MurJ_like"/>
    <property type="match status" value="1"/>
</dbReference>
<dbReference type="InterPro" id="IPR004268">
    <property type="entry name" value="MurJ"/>
</dbReference>
<feature type="transmembrane region" description="Helical" evidence="8">
    <location>
        <begin position="49"/>
        <end position="78"/>
    </location>
</feature>
<dbReference type="GO" id="GO:0005886">
    <property type="term" value="C:plasma membrane"/>
    <property type="evidence" value="ECO:0007669"/>
    <property type="project" value="UniProtKB-SubCell"/>
</dbReference>
<evidence type="ECO:0000256" key="6">
    <source>
        <dbReference type="ARBA" id="ARBA00022989"/>
    </source>
</evidence>
<evidence type="ECO:0000256" key="2">
    <source>
        <dbReference type="ARBA" id="ARBA00022475"/>
    </source>
</evidence>
<dbReference type="PIRSF" id="PIRSF002869">
    <property type="entry name" value="MviN"/>
    <property type="match status" value="1"/>
</dbReference>